<evidence type="ECO:0000313" key="1">
    <source>
        <dbReference type="EMBL" id="MFB9469407.1"/>
    </source>
</evidence>
<keyword evidence="2" id="KW-1185">Reference proteome</keyword>
<evidence type="ECO:0008006" key="3">
    <source>
        <dbReference type="Google" id="ProtNLM"/>
    </source>
</evidence>
<evidence type="ECO:0000313" key="2">
    <source>
        <dbReference type="Proteomes" id="UP001589568"/>
    </source>
</evidence>
<gene>
    <name evidence="1" type="ORF">ACFFR3_07800</name>
</gene>
<accession>A0ABV5NGJ4</accession>
<name>A0ABV5NGJ4_9ACTN</name>
<proteinExistence type="predicted"/>
<protein>
    <recommendedName>
        <fullName evidence="3">3-keto-disaccharide hydrolase domain-containing protein</fullName>
    </recommendedName>
</protein>
<dbReference type="RefSeq" id="WP_345407095.1">
    <property type="nucleotide sequence ID" value="NZ_BAAAXS010000001.1"/>
</dbReference>
<sequence length="59" mass="6843">MATSVRLRMWVNGEQVQHVEDQNAIRNDYLGIFARTTKNGSSLLKTTFNDFEFRGRPQP</sequence>
<reference evidence="1 2" key="1">
    <citation type="submission" date="2024-09" db="EMBL/GenBank/DDBJ databases">
        <authorList>
            <person name="Sun Q."/>
            <person name="Mori K."/>
        </authorList>
    </citation>
    <scope>NUCLEOTIDE SEQUENCE [LARGE SCALE GENOMIC DNA]</scope>
    <source>
        <strain evidence="1 2">JCM 3324</strain>
    </source>
</reference>
<organism evidence="1 2">
    <name type="scientific">Nonomuraea salmonea</name>
    <dbReference type="NCBI Taxonomy" id="46181"/>
    <lineage>
        <taxon>Bacteria</taxon>
        <taxon>Bacillati</taxon>
        <taxon>Actinomycetota</taxon>
        <taxon>Actinomycetes</taxon>
        <taxon>Streptosporangiales</taxon>
        <taxon>Streptosporangiaceae</taxon>
        <taxon>Nonomuraea</taxon>
    </lineage>
</organism>
<dbReference type="EMBL" id="JBHMCF010000008">
    <property type="protein sequence ID" value="MFB9469407.1"/>
    <property type="molecule type" value="Genomic_DNA"/>
</dbReference>
<dbReference type="Proteomes" id="UP001589568">
    <property type="component" value="Unassembled WGS sequence"/>
</dbReference>
<comment type="caution">
    <text evidence="1">The sequence shown here is derived from an EMBL/GenBank/DDBJ whole genome shotgun (WGS) entry which is preliminary data.</text>
</comment>